<evidence type="ECO:0000256" key="4">
    <source>
        <dbReference type="ARBA" id="ARBA00011074"/>
    </source>
</evidence>
<dbReference type="Pfam" id="PF13898">
    <property type="entry name" value="MINDY-3_4_CD"/>
    <property type="match status" value="1"/>
</dbReference>
<dbReference type="HOGENOM" id="CLU_033478_0_0_1"/>
<dbReference type="OMA" id="VLQTKWP"/>
<dbReference type="InterPro" id="IPR011992">
    <property type="entry name" value="EF-hand-dom_pair"/>
</dbReference>
<evidence type="ECO:0000256" key="9">
    <source>
        <dbReference type="ARBA" id="ARBA00022807"/>
    </source>
</evidence>
<dbReference type="InterPro" id="IPR025257">
    <property type="entry name" value="MINDY-3/4_CD"/>
</dbReference>
<keyword evidence="10" id="KW-0539">Nucleus</keyword>
<dbReference type="Gene3D" id="1.10.238.10">
    <property type="entry name" value="EF-hand"/>
    <property type="match status" value="1"/>
</dbReference>
<organism evidence="14 15">
    <name type="scientific">Taeniopygia guttata</name>
    <name type="common">Zebra finch</name>
    <name type="synonym">Poephila guttata</name>
    <dbReference type="NCBI Taxonomy" id="59729"/>
    <lineage>
        <taxon>Eukaryota</taxon>
        <taxon>Metazoa</taxon>
        <taxon>Chordata</taxon>
        <taxon>Craniata</taxon>
        <taxon>Vertebrata</taxon>
        <taxon>Euteleostomi</taxon>
        <taxon>Archelosauria</taxon>
        <taxon>Archosauria</taxon>
        <taxon>Dinosauria</taxon>
        <taxon>Saurischia</taxon>
        <taxon>Theropoda</taxon>
        <taxon>Coelurosauria</taxon>
        <taxon>Aves</taxon>
        <taxon>Neognathae</taxon>
        <taxon>Neoaves</taxon>
        <taxon>Telluraves</taxon>
        <taxon>Australaves</taxon>
        <taxon>Passeriformes</taxon>
        <taxon>Passeroidea</taxon>
        <taxon>Estrildidae</taxon>
        <taxon>Estrildinae</taxon>
        <taxon>Taeniopygia</taxon>
    </lineage>
</organism>
<reference evidence="14" key="3">
    <citation type="submission" date="2025-09" db="UniProtKB">
        <authorList>
            <consortium name="Ensembl"/>
        </authorList>
    </citation>
    <scope>IDENTIFICATION</scope>
</reference>
<dbReference type="Ensembl" id="ENSTGUT00000001384.2">
    <property type="protein sequence ID" value="ENSTGUP00000001371.2"/>
    <property type="gene ID" value="ENSTGUG00000001331.2"/>
</dbReference>
<evidence type="ECO:0000259" key="13">
    <source>
        <dbReference type="SMART" id="SM01174"/>
    </source>
</evidence>
<dbReference type="EC" id="3.4.19.12" evidence="11"/>
<feature type="domain" description="Deubiquitinating enzyme MINDY-3/4 conserved" evidence="13">
    <location>
        <begin position="164"/>
        <end position="507"/>
    </location>
</feature>
<evidence type="ECO:0000313" key="14">
    <source>
        <dbReference type="Ensembl" id="ENSTGUP00000001371.2"/>
    </source>
</evidence>
<protein>
    <recommendedName>
        <fullName evidence="11">Ubiquitin carboxyl-terminal hydrolase MINDY</fullName>
        <ecNumber evidence="11">3.4.19.12</ecNumber>
    </recommendedName>
</protein>
<dbReference type="PANTHER" id="PTHR12473:SF17">
    <property type="entry name" value="UBIQUITIN CARBOXYL-TERMINAL HYDROLASE MINDY-3"/>
    <property type="match status" value="1"/>
</dbReference>
<evidence type="ECO:0000256" key="11">
    <source>
        <dbReference type="RuleBase" id="RU367088"/>
    </source>
</evidence>
<evidence type="ECO:0000256" key="2">
    <source>
        <dbReference type="ARBA" id="ARBA00002107"/>
    </source>
</evidence>
<feature type="compositionally biased region" description="Low complexity" evidence="12">
    <location>
        <begin position="133"/>
        <end position="145"/>
    </location>
</feature>
<dbReference type="Proteomes" id="UP000007754">
    <property type="component" value="Chromosome 2"/>
</dbReference>
<dbReference type="SUPFAM" id="SSF47473">
    <property type="entry name" value="EF-hand"/>
    <property type="match status" value="1"/>
</dbReference>
<comment type="subcellular location">
    <subcellularLocation>
        <location evidence="3">Nucleus</location>
    </subcellularLocation>
</comment>
<evidence type="ECO:0000256" key="8">
    <source>
        <dbReference type="ARBA" id="ARBA00022801"/>
    </source>
</evidence>
<keyword evidence="9 11" id="KW-0788">Thiol protease</keyword>
<dbReference type="GO" id="GO:0005654">
    <property type="term" value="C:nucleoplasm"/>
    <property type="evidence" value="ECO:0007669"/>
    <property type="project" value="Ensembl"/>
</dbReference>
<reference evidence="14" key="2">
    <citation type="submission" date="2025-08" db="UniProtKB">
        <authorList>
            <consortium name="Ensembl"/>
        </authorList>
    </citation>
    <scope>IDENTIFICATION</scope>
</reference>
<evidence type="ECO:0000256" key="7">
    <source>
        <dbReference type="ARBA" id="ARBA00022786"/>
    </source>
</evidence>
<evidence type="ECO:0000256" key="3">
    <source>
        <dbReference type="ARBA" id="ARBA00004123"/>
    </source>
</evidence>
<comment type="function">
    <text evidence="2 11">Hydrolase that can remove 'Lys-48'-linked conjugated ubiquitin from proteins.</text>
</comment>
<dbReference type="InterPro" id="IPR039785">
    <property type="entry name" value="MINY3/4"/>
</dbReference>
<evidence type="ECO:0000256" key="6">
    <source>
        <dbReference type="ARBA" id="ARBA00022703"/>
    </source>
</evidence>
<keyword evidence="6" id="KW-0053">Apoptosis</keyword>
<sequence length="600" mass="66550">MVGLDARKGLFQRRRFYDSLSPELPSNLTDTVIKKVGTTSQLHLGCTRQAKFQVRIQNSLISGTFKSKGCSLSEQLRPGPVTAPTTPHGPGPRKQQGLLGKRKGSGRAAPRRPAPPRPARPRPARAAPPPPLCAGAAGAAGAAAPARRRGRRRPAMSEAGQELVHLVWGKKAGPRGLADTIFCRWAQGFVFSDSESTALEQFEGGPCAVIAPVQAFLLKRLFTSEKSSWRDCPEEEQKNLLCHTLCDILEMACSDNSESYCLATWIRGKTTEETASISESPAESSHQEEQPSALAVEELGFERFHALIHKRAFKSFPELKAAVWDQYSAWTNRFGVLLFLYSVILTKGIENIKNEIEDATEPLIDPVYGHGSQSLINLLLTGHAVSNVWDGDRECSGMKLLGIHKQATVGFLTLMESLRYCKVGSYLKSPKFPIWILGSETHLTVFFAKDMALVAPEAPSEQARRVFQTYDPEDNGFIPDTLLEDVMKALDLVSDPEYVNLMKTKLDPEGLGIILLGPFLQEFFPEQDSRVSESFTVYHYNGLKQSNYNEKVMYVEGTAVVMGFEEPMLQTDDTPVKRCLQTKWPYIELLWSTDRSPSLN</sequence>
<gene>
    <name evidence="14" type="primary">MINDY3</name>
</gene>
<dbReference type="GeneTree" id="ENSGT00940000155958"/>
<evidence type="ECO:0000256" key="1">
    <source>
        <dbReference type="ARBA" id="ARBA00000707"/>
    </source>
</evidence>
<reference evidence="14 15" key="1">
    <citation type="journal article" date="2010" name="Nature">
        <title>The genome of a songbird.</title>
        <authorList>
            <person name="Warren W.C."/>
            <person name="Clayton D.F."/>
            <person name="Ellegren H."/>
            <person name="Arnold A.P."/>
            <person name="Hillier L.W."/>
            <person name="Kunstner A."/>
            <person name="Searle S."/>
            <person name="White S."/>
            <person name="Vilella A.J."/>
            <person name="Fairley S."/>
            <person name="Heger A."/>
            <person name="Kong L."/>
            <person name="Ponting C.P."/>
            <person name="Jarvis E.D."/>
            <person name="Mello C.V."/>
            <person name="Minx P."/>
            <person name="Lovell P."/>
            <person name="Velho T.A."/>
            <person name="Ferris M."/>
            <person name="Balakrishnan C.N."/>
            <person name="Sinha S."/>
            <person name="Blatti C."/>
            <person name="London S.E."/>
            <person name="Li Y."/>
            <person name="Lin Y.C."/>
            <person name="George J."/>
            <person name="Sweedler J."/>
            <person name="Southey B."/>
            <person name="Gunaratne P."/>
            <person name="Watson M."/>
            <person name="Nam K."/>
            <person name="Backstrom N."/>
            <person name="Smeds L."/>
            <person name="Nabholz B."/>
            <person name="Itoh Y."/>
            <person name="Whitney O."/>
            <person name="Pfenning A.R."/>
            <person name="Howard J."/>
            <person name="Volker M."/>
            <person name="Skinner B.M."/>
            <person name="Griffin D.K."/>
            <person name="Ye L."/>
            <person name="McLaren W.M."/>
            <person name="Flicek P."/>
            <person name="Quesada V."/>
            <person name="Velasco G."/>
            <person name="Lopez-Otin C."/>
            <person name="Puente X.S."/>
            <person name="Olender T."/>
            <person name="Lancet D."/>
            <person name="Smit A.F."/>
            <person name="Hubley R."/>
            <person name="Konkel M.K."/>
            <person name="Walker J.A."/>
            <person name="Batzer M.A."/>
            <person name="Gu W."/>
            <person name="Pollock D.D."/>
            <person name="Chen L."/>
            <person name="Cheng Z."/>
            <person name="Eichler E.E."/>
            <person name="Stapley J."/>
            <person name="Slate J."/>
            <person name="Ekblom R."/>
            <person name="Birkhead T."/>
            <person name="Burke T."/>
            <person name="Burt D."/>
            <person name="Scharff C."/>
            <person name="Adam I."/>
            <person name="Richard H."/>
            <person name="Sultan M."/>
            <person name="Soldatov A."/>
            <person name="Lehrach H."/>
            <person name="Edwards S.V."/>
            <person name="Yang S.P."/>
            <person name="Li X."/>
            <person name="Graves T."/>
            <person name="Fulton L."/>
            <person name="Nelson J."/>
            <person name="Chinwalla A."/>
            <person name="Hou S."/>
            <person name="Mardis E.R."/>
            <person name="Wilson R.K."/>
        </authorList>
    </citation>
    <scope>NUCLEOTIDE SEQUENCE [LARGE SCALE GENOMIC DNA]</scope>
</reference>
<dbReference type="GO" id="GO:0004843">
    <property type="term" value="F:cysteine-type deubiquitinase activity"/>
    <property type="evidence" value="ECO:0007669"/>
    <property type="project" value="UniProtKB-UniRule"/>
</dbReference>
<dbReference type="GO" id="GO:0071108">
    <property type="term" value="P:protein K48-linked deubiquitination"/>
    <property type="evidence" value="ECO:0007669"/>
    <property type="project" value="InterPro"/>
</dbReference>
<dbReference type="GO" id="GO:0006915">
    <property type="term" value="P:apoptotic process"/>
    <property type="evidence" value="ECO:0007669"/>
    <property type="project" value="UniProtKB-KW"/>
</dbReference>
<comment type="similarity">
    <text evidence="4 11">Belongs to the MINDY deubiquitinase family. FAM188 subfamily.</text>
</comment>
<dbReference type="GO" id="GO:0006508">
    <property type="term" value="P:proteolysis"/>
    <property type="evidence" value="ECO:0007669"/>
    <property type="project" value="UniProtKB-KW"/>
</dbReference>
<name>H0YSW0_TAEGU</name>
<dbReference type="STRING" id="59729.ENSTGUP00000001371"/>
<dbReference type="SMART" id="SM01174">
    <property type="entry name" value="DUF4205"/>
    <property type="match status" value="1"/>
</dbReference>
<keyword evidence="7 11" id="KW-0833">Ubl conjugation pathway</keyword>
<accession>H0YSW0</accession>
<dbReference type="InParanoid" id="H0YSW0"/>
<dbReference type="FunFam" id="1.10.238.10:FF:000315">
    <property type="entry name" value="Ubiquitin carboxyl-terminal hydrolase MINDY-3"/>
    <property type="match status" value="1"/>
</dbReference>
<evidence type="ECO:0000256" key="5">
    <source>
        <dbReference type="ARBA" id="ARBA00022670"/>
    </source>
</evidence>
<keyword evidence="5 11" id="KW-0645">Protease</keyword>
<keyword evidence="15" id="KW-1185">Reference proteome</keyword>
<dbReference type="GO" id="GO:0031965">
    <property type="term" value="C:nuclear membrane"/>
    <property type="evidence" value="ECO:0007669"/>
    <property type="project" value="Ensembl"/>
</dbReference>
<evidence type="ECO:0000313" key="15">
    <source>
        <dbReference type="Proteomes" id="UP000007754"/>
    </source>
</evidence>
<dbReference type="PANTHER" id="PTHR12473">
    <property type="entry name" value="UBIQUITIN CARBOXYL-TERMINAL HYDROLASE MINDY-4-RELATED"/>
    <property type="match status" value="1"/>
</dbReference>
<dbReference type="AlphaFoldDB" id="H0YSW0"/>
<comment type="catalytic activity">
    <reaction evidence="1 11">
        <text>Thiol-dependent hydrolysis of ester, thioester, amide, peptide and isopeptide bonds formed by the C-terminal Gly of ubiquitin (a 76-residue protein attached to proteins as an intracellular targeting signal).</text>
        <dbReference type="EC" id="3.4.19.12"/>
    </reaction>
</comment>
<dbReference type="GO" id="GO:1990380">
    <property type="term" value="F:K48-linked deubiquitinase activity"/>
    <property type="evidence" value="ECO:0007669"/>
    <property type="project" value="UniProtKB-UniRule"/>
</dbReference>
<keyword evidence="8 11" id="KW-0378">Hydrolase</keyword>
<proteinExistence type="inferred from homology"/>
<evidence type="ECO:0000256" key="10">
    <source>
        <dbReference type="ARBA" id="ARBA00023242"/>
    </source>
</evidence>
<feature type="region of interest" description="Disordered" evidence="12">
    <location>
        <begin position="70"/>
        <end position="157"/>
    </location>
</feature>
<evidence type="ECO:0000256" key="12">
    <source>
        <dbReference type="SAM" id="MobiDB-lite"/>
    </source>
</evidence>